<evidence type="ECO:0000313" key="2">
    <source>
        <dbReference type="Proteomes" id="UP000000707"/>
    </source>
</evidence>
<protein>
    <submittedName>
        <fullName evidence="1">Uncharacterized protein</fullName>
    </submittedName>
</protein>
<keyword evidence="2" id="KW-1185">Reference proteome</keyword>
<dbReference type="EMBL" id="GL996510">
    <property type="protein sequence ID" value="EGV66676.1"/>
    <property type="molecule type" value="Genomic_DNA"/>
</dbReference>
<sequence>MIEENSFSHKRFQHLYAVDFIFVDVDTQTAGPVDQVHLEVLIEQVDRPVKNSIVDVIVTDTGAVQVADYVVPVVVFEVDPVIESGESQLTHLVDVVIQLITPPKDIVQCVCIDIIELDGGW</sequence>
<dbReference type="HOGENOM" id="CLU_2037758_0_0_1"/>
<evidence type="ECO:0000313" key="1">
    <source>
        <dbReference type="EMBL" id="EGV66676.1"/>
    </source>
</evidence>
<dbReference type="Proteomes" id="UP000000707">
    <property type="component" value="Unassembled WGS sequence"/>
</dbReference>
<proteinExistence type="predicted"/>
<dbReference type="AlphaFoldDB" id="G3AX29"/>
<name>G3AX29_CANTC</name>
<gene>
    <name evidence="1" type="ORF">CANTEDRAFT_112416</name>
</gene>
<accession>G3AX29</accession>
<organism evidence="2">
    <name type="scientific">Candida tenuis (strain ATCC 10573 / BCRC 21748 / CBS 615 / JCM 9827 / NBRC 10315 / NRRL Y-1498 / VKM Y-70)</name>
    <name type="common">Yeast</name>
    <name type="synonym">Yamadazyma tenuis</name>
    <dbReference type="NCBI Taxonomy" id="590646"/>
    <lineage>
        <taxon>Eukaryota</taxon>
        <taxon>Fungi</taxon>
        <taxon>Dikarya</taxon>
        <taxon>Ascomycota</taxon>
        <taxon>Saccharomycotina</taxon>
        <taxon>Pichiomycetes</taxon>
        <taxon>Debaryomycetaceae</taxon>
        <taxon>Yamadazyma</taxon>
    </lineage>
</organism>
<reference evidence="1 2" key="1">
    <citation type="journal article" date="2011" name="Proc. Natl. Acad. Sci. U.S.A.">
        <title>Comparative genomics of xylose-fermenting fungi for enhanced biofuel production.</title>
        <authorList>
            <person name="Wohlbach D.J."/>
            <person name="Kuo A."/>
            <person name="Sato T.K."/>
            <person name="Potts K.M."/>
            <person name="Salamov A.A."/>
            <person name="LaButti K.M."/>
            <person name="Sun H."/>
            <person name="Clum A."/>
            <person name="Pangilinan J.L."/>
            <person name="Lindquist E.A."/>
            <person name="Lucas S."/>
            <person name="Lapidus A."/>
            <person name="Jin M."/>
            <person name="Gunawan C."/>
            <person name="Balan V."/>
            <person name="Dale B.E."/>
            <person name="Jeffries T.W."/>
            <person name="Zinkel R."/>
            <person name="Barry K.W."/>
            <person name="Grigoriev I.V."/>
            <person name="Gasch A.P."/>
        </authorList>
    </citation>
    <scope>NUCLEOTIDE SEQUENCE [LARGE SCALE GENOMIC DNA]</scope>
    <source>
        <strain evidence="2">ATCC 10573 / BCRC 21748 / CBS 615 / JCM 9827 / NBRC 10315 / NRRL Y-1498 / VKM Y-70</strain>
    </source>
</reference>